<evidence type="ECO:0000313" key="3">
    <source>
        <dbReference type="Proteomes" id="UP000664914"/>
    </source>
</evidence>
<dbReference type="PANTHER" id="PTHR43802:SF1">
    <property type="entry name" value="IP11341P-RELATED"/>
    <property type="match status" value="1"/>
</dbReference>
<evidence type="ECO:0000313" key="2">
    <source>
        <dbReference type="EMBL" id="QTH22703.1"/>
    </source>
</evidence>
<dbReference type="SUPFAM" id="SSF52096">
    <property type="entry name" value="ClpP/crotonase"/>
    <property type="match status" value="1"/>
</dbReference>
<dbReference type="InterPro" id="IPR001753">
    <property type="entry name" value="Enoyl-CoA_hydra/iso"/>
</dbReference>
<organism evidence="2 3">
    <name type="scientific">Rhizorhabdus wittichii</name>
    <dbReference type="NCBI Taxonomy" id="160791"/>
    <lineage>
        <taxon>Bacteria</taxon>
        <taxon>Pseudomonadati</taxon>
        <taxon>Pseudomonadota</taxon>
        <taxon>Alphaproteobacteria</taxon>
        <taxon>Sphingomonadales</taxon>
        <taxon>Sphingomonadaceae</taxon>
        <taxon>Rhizorhabdus</taxon>
    </lineage>
</organism>
<name>A0A975D4T6_9SPHN</name>
<dbReference type="CDD" id="cd06558">
    <property type="entry name" value="crotonase-like"/>
    <property type="match status" value="1"/>
</dbReference>
<reference evidence="2" key="1">
    <citation type="submission" date="2020-07" db="EMBL/GenBank/DDBJ databases">
        <authorList>
            <person name="Camacho E."/>
        </authorList>
    </citation>
    <scope>NUCLEOTIDE SEQUENCE</scope>
    <source>
        <strain evidence="2">MPO218</strain>
    </source>
</reference>
<dbReference type="RefSeq" id="WP_208633429.1">
    <property type="nucleotide sequence ID" value="NZ_CP059319.1"/>
</dbReference>
<dbReference type="PANTHER" id="PTHR43802">
    <property type="entry name" value="ENOYL-COA HYDRATASE"/>
    <property type="match status" value="1"/>
</dbReference>
<dbReference type="EMBL" id="CP059319">
    <property type="protein sequence ID" value="QTH22703.1"/>
    <property type="molecule type" value="Genomic_DNA"/>
</dbReference>
<evidence type="ECO:0000256" key="1">
    <source>
        <dbReference type="ARBA" id="ARBA00005254"/>
    </source>
</evidence>
<dbReference type="GO" id="GO:0003824">
    <property type="term" value="F:catalytic activity"/>
    <property type="evidence" value="ECO:0007669"/>
    <property type="project" value="UniProtKB-ARBA"/>
</dbReference>
<accession>A0A975D4T6</accession>
<reference evidence="2" key="2">
    <citation type="submission" date="2021-04" db="EMBL/GenBank/DDBJ databases">
        <title>Isolation and genomic analysis of the ibuprofen-degrading bacterium Sphingomonas strain MPO218.</title>
        <authorList>
            <person name="Aulestia M."/>
            <person name="Flores A."/>
            <person name="Mangas E.L."/>
            <person name="Perez-Pulido A.J."/>
            <person name="Santero E."/>
            <person name="Camacho E.M."/>
        </authorList>
    </citation>
    <scope>NUCLEOTIDE SEQUENCE</scope>
    <source>
        <strain evidence="2">MPO218</strain>
    </source>
</reference>
<dbReference type="Pfam" id="PF00378">
    <property type="entry name" value="ECH_1"/>
    <property type="match status" value="1"/>
</dbReference>
<dbReference type="Proteomes" id="UP000664914">
    <property type="component" value="Chromosome"/>
</dbReference>
<dbReference type="Gene3D" id="3.90.226.10">
    <property type="entry name" value="2-enoyl-CoA Hydratase, Chain A, domain 1"/>
    <property type="match status" value="1"/>
</dbReference>
<comment type="similarity">
    <text evidence="1">Belongs to the enoyl-CoA hydratase/isomerase family.</text>
</comment>
<proteinExistence type="inferred from homology"/>
<sequence>MADVLLRAEVGEGVLLLTLNRPAQSNAIDLELCDRLSAALADFRDDPRWRVAIVTGAAPAFCAGLDLKSFAAPDAPRHRVTELIHMVPGLGKPVIAAVNGAAYTGGLELALACDFILAAGEARFADTHARIGALSGSGMGSRLPHAVGPRFAKQMMLACEPIDAATALRVGLANELLPADRLLPRAIALAGAIAGHDPALIRIARDVVDRGSAATLAEAIAIESEALAKRKAEGAMRWEAKPA</sequence>
<dbReference type="InterPro" id="IPR029045">
    <property type="entry name" value="ClpP/crotonase-like_dom_sf"/>
</dbReference>
<dbReference type="AlphaFoldDB" id="A0A975D4T6"/>
<protein>
    <submittedName>
        <fullName evidence="2">Enoyl-CoA hydratase/isomerase family protein</fullName>
    </submittedName>
</protein>
<gene>
    <name evidence="2" type="ORF">HRJ34_04040</name>
</gene>